<keyword evidence="3" id="KW-1185">Reference proteome</keyword>
<evidence type="ECO:0000313" key="3">
    <source>
        <dbReference type="Proteomes" id="UP000473008"/>
    </source>
</evidence>
<reference evidence="2 3" key="1">
    <citation type="submission" date="2020-02" db="EMBL/GenBank/DDBJ databases">
        <title>The draft genome of Grimontia sedimenta sp. nov., isolated from benthic sediments near coral reefs south of Kuwait.</title>
        <authorList>
            <person name="Mahmoud H.M."/>
            <person name="Jose L."/>
            <person name="Eapen S."/>
        </authorList>
    </citation>
    <scope>NUCLEOTIDE SEQUENCE [LARGE SCALE GENOMIC DNA]</scope>
    <source>
        <strain evidence="2 3">S25</strain>
    </source>
</reference>
<dbReference type="InterPro" id="IPR046779">
    <property type="entry name" value="LapA_adhesin_dom"/>
</dbReference>
<comment type="caution">
    <text evidence="2">The sequence shown here is derived from an EMBL/GenBank/DDBJ whole genome shotgun (WGS) entry which is preliminary data.</text>
</comment>
<feature type="domain" description="LapA adhesin" evidence="1">
    <location>
        <begin position="225"/>
        <end position="337"/>
    </location>
</feature>
<dbReference type="EMBL" id="JAALDL010000002">
    <property type="protein sequence ID" value="NGN97099.1"/>
    <property type="molecule type" value="Genomic_DNA"/>
</dbReference>
<feature type="domain" description="LapA adhesin" evidence="1">
    <location>
        <begin position="466"/>
        <end position="575"/>
    </location>
</feature>
<sequence length="684" mass="70583">MEDNLPPDMVLTDDFEEIIKAISEGRDPLLVANVDPQAGEASTGSSLAPQAVILANSLSVLASAGFDTDYTFATNSPLLDFSGASALLSSQESEGSSPSTPSLLQATLGGSNSVFEGGTATYTITLSEPATSDIVITISVQHKTSESGDITPITQELVIPEGQTQAIFVVDILDDSFDESDDDDSFEVSIIKTEVSDNQKLVDSSAPFTTTIFDEDTKDLKVGEDTPILLLNGDSAVDEGSDAIYTLELSEAPYSDMEIVVTISHISSETGDITVSEKLVVIPEGSTTASFTVETLNDVYDERADEDTFKVEVTSSAGGAFEGQPTVPDAVETTINDGTTADAPTLTLTGDTSVNEGESASYTLSISDAPATDFTVSLVIGHVTTEEGDVAPVTRDVVIAAGTTSVDFTIDTLEDVFNESADDDVFSVSVSSTTGGGYEQQPAAPSAVNTEIVDDTDAGTSLGAPTLSLTGDTAVNEGESASYTLSISDAPTADFTVTVVIGHKTAEDGDVTPVTRDVVIAAGTTSTDFTVDTLNDSLDESADDDVFTVSVDATSGGDFEAQPTAPSAVETTINDGTTTDAPTLTLTGDASVIEGEAASYTLTLSEAPTADFTVTVVIGHKTTEDGDVTPVTRDVVIATGTTSVDFTVDTLDDSLNESADDDVFTVSVDTTSGGDFEAQPTAPA</sequence>
<dbReference type="Proteomes" id="UP000473008">
    <property type="component" value="Unassembled WGS sequence"/>
</dbReference>
<proteinExistence type="predicted"/>
<dbReference type="InterPro" id="IPR038081">
    <property type="entry name" value="CalX-like_sf"/>
</dbReference>
<dbReference type="AlphaFoldDB" id="A0A6M1RHL0"/>
<organism evidence="2 3">
    <name type="scientific">Grimontia sedimenti</name>
    <dbReference type="NCBI Taxonomy" id="2711294"/>
    <lineage>
        <taxon>Bacteria</taxon>
        <taxon>Pseudomonadati</taxon>
        <taxon>Pseudomonadota</taxon>
        <taxon>Gammaproteobacteria</taxon>
        <taxon>Vibrionales</taxon>
        <taxon>Vibrionaceae</taxon>
        <taxon>Grimontia</taxon>
    </lineage>
</organism>
<dbReference type="Gene3D" id="2.60.40.2030">
    <property type="match status" value="5"/>
</dbReference>
<evidence type="ECO:0000259" key="1">
    <source>
        <dbReference type="Pfam" id="PF20579"/>
    </source>
</evidence>
<evidence type="ECO:0000313" key="2">
    <source>
        <dbReference type="EMBL" id="NGN97099.1"/>
    </source>
</evidence>
<feature type="non-terminal residue" evidence="2">
    <location>
        <position position="684"/>
    </location>
</feature>
<gene>
    <name evidence="2" type="ORF">G5S52_05360</name>
</gene>
<dbReference type="Pfam" id="PF20579">
    <property type="entry name" value="LapA"/>
    <property type="match status" value="3"/>
</dbReference>
<feature type="domain" description="LapA adhesin" evidence="1">
    <location>
        <begin position="342"/>
        <end position="454"/>
    </location>
</feature>
<accession>A0A6M1RHL0</accession>
<dbReference type="RefSeq" id="WP_368737451.1">
    <property type="nucleotide sequence ID" value="NZ_JAALDL010000002.1"/>
</dbReference>
<dbReference type="SUPFAM" id="SSF141072">
    <property type="entry name" value="CalX-like"/>
    <property type="match status" value="4"/>
</dbReference>
<name>A0A6M1RHL0_9GAMM</name>
<protein>
    <recommendedName>
        <fullName evidence="1">LapA adhesin domain-containing protein</fullName>
    </recommendedName>
</protein>